<sequence>MSGNVASTASPNRLDSPAYRPGPLIIGIAGGSDSGKTAVCNVIVDRLKHTAPSRVAIINLQSFYKELNENEVKMAQEGEMNFDHPDAFDFDLVQACLETLSRGSPVTIPEYNKATYRRQTRGRTIDPPDIIMLVGILVLYPKELRQLLDMMVFVDVDSDERLGTRVKRKCSESPDSVAHVINHYIRFVKPSFEEFVLPTKKYADIIIPRGHHNTAAVDLLYAHINDVLRTRSRSTTSTPTPLTPISTAPSSNTLSGVDLVTSPLRELFPSPSEGHSTPTPSGHSAVDLRANQSVRRKTGELLGSSGHMFKPVPE</sequence>
<keyword evidence="3" id="KW-0808">Transferase</keyword>
<evidence type="ECO:0000256" key="5">
    <source>
        <dbReference type="ARBA" id="ARBA00022777"/>
    </source>
</evidence>
<feature type="compositionally biased region" description="Low complexity" evidence="6">
    <location>
        <begin position="233"/>
        <end position="251"/>
    </location>
</feature>
<reference evidence="8 9" key="1">
    <citation type="journal article" date="2017" name="Mycologia">
        <title>Bifiguratus adelaidae, gen. et sp. nov., a new member of Mucoromycotina in endophytic and soil-dwelling habitats.</title>
        <authorList>
            <person name="Torres-Cruz T.J."/>
            <person name="Billingsley Tobias T.L."/>
            <person name="Almatruk M."/>
            <person name="Hesse C."/>
            <person name="Kuske C.R."/>
            <person name="Desiro A."/>
            <person name="Benucci G.M."/>
            <person name="Bonito G."/>
            <person name="Stajich J.E."/>
            <person name="Dunlap C."/>
            <person name="Arnold A.E."/>
            <person name="Porras-Alfaro A."/>
        </authorList>
    </citation>
    <scope>NUCLEOTIDE SEQUENCE [LARGE SCALE GENOMIC DNA]</scope>
    <source>
        <strain evidence="8 9">AZ0501</strain>
    </source>
</reference>
<dbReference type="InterPro" id="IPR006083">
    <property type="entry name" value="PRK/URK"/>
</dbReference>
<dbReference type="InterPro" id="IPR027417">
    <property type="entry name" value="P-loop_NTPase"/>
</dbReference>
<dbReference type="Pfam" id="PF00485">
    <property type="entry name" value="PRK"/>
    <property type="match status" value="1"/>
</dbReference>
<evidence type="ECO:0000256" key="4">
    <source>
        <dbReference type="ARBA" id="ARBA00022741"/>
    </source>
</evidence>
<dbReference type="Gene3D" id="3.40.50.300">
    <property type="entry name" value="P-loop containing nucleotide triphosphate hydrolases"/>
    <property type="match status" value="1"/>
</dbReference>
<name>A0A261XVJ2_9FUNG</name>
<feature type="region of interest" description="Disordered" evidence="6">
    <location>
        <begin position="232"/>
        <end position="290"/>
    </location>
</feature>
<dbReference type="GO" id="GO:0005524">
    <property type="term" value="F:ATP binding"/>
    <property type="evidence" value="ECO:0007669"/>
    <property type="project" value="InterPro"/>
</dbReference>
<dbReference type="EMBL" id="MVBO01000158">
    <property type="protein sequence ID" value="OZJ02373.1"/>
    <property type="molecule type" value="Genomic_DNA"/>
</dbReference>
<accession>A0A261XVJ2</accession>
<dbReference type="Proteomes" id="UP000242875">
    <property type="component" value="Unassembled WGS sequence"/>
</dbReference>
<evidence type="ECO:0000259" key="7">
    <source>
        <dbReference type="Pfam" id="PF00485"/>
    </source>
</evidence>
<evidence type="ECO:0000256" key="1">
    <source>
        <dbReference type="ARBA" id="ARBA00004690"/>
    </source>
</evidence>
<evidence type="ECO:0000313" key="9">
    <source>
        <dbReference type="Proteomes" id="UP000242875"/>
    </source>
</evidence>
<protein>
    <recommendedName>
        <fullName evidence="2">uridine/cytidine kinase</fullName>
        <ecNumber evidence="2">2.7.1.48</ecNumber>
    </recommendedName>
</protein>
<keyword evidence="9" id="KW-1185">Reference proteome</keyword>
<dbReference type="SUPFAM" id="SSF52540">
    <property type="entry name" value="P-loop containing nucleoside triphosphate hydrolases"/>
    <property type="match status" value="1"/>
</dbReference>
<dbReference type="UniPathway" id="UPA00574">
    <property type="reaction ID" value="UER00637"/>
</dbReference>
<comment type="caution">
    <text evidence="8">The sequence shown here is derived from an EMBL/GenBank/DDBJ whole genome shotgun (WGS) entry which is preliminary data.</text>
</comment>
<dbReference type="InterPro" id="IPR000764">
    <property type="entry name" value="Uridine_kinase-like"/>
</dbReference>
<dbReference type="CDD" id="cd02023">
    <property type="entry name" value="UMPK"/>
    <property type="match status" value="1"/>
</dbReference>
<dbReference type="GO" id="GO:0044206">
    <property type="term" value="P:UMP salvage"/>
    <property type="evidence" value="ECO:0007669"/>
    <property type="project" value="UniProtKB-UniPathway"/>
</dbReference>
<dbReference type="PRINTS" id="PR00988">
    <property type="entry name" value="URIDINKINASE"/>
</dbReference>
<comment type="pathway">
    <text evidence="1">Pyrimidine metabolism; UMP biosynthesis via salvage pathway; UMP from uridine: step 1/1.</text>
</comment>
<dbReference type="EC" id="2.7.1.48" evidence="2"/>
<dbReference type="OrthoDB" id="738517at2759"/>
<dbReference type="NCBIfam" id="NF004018">
    <property type="entry name" value="PRK05480.1"/>
    <property type="match status" value="1"/>
</dbReference>
<evidence type="ECO:0000256" key="2">
    <source>
        <dbReference type="ARBA" id="ARBA00012137"/>
    </source>
</evidence>
<dbReference type="GO" id="GO:0004849">
    <property type="term" value="F:uridine kinase activity"/>
    <property type="evidence" value="ECO:0007669"/>
    <property type="project" value="UniProtKB-EC"/>
</dbReference>
<gene>
    <name evidence="8" type="ORF">BZG36_04434</name>
</gene>
<feature type="domain" description="Phosphoribulokinase/uridine kinase" evidence="7">
    <location>
        <begin position="25"/>
        <end position="214"/>
    </location>
</feature>
<feature type="compositionally biased region" description="Polar residues" evidence="6">
    <location>
        <begin position="273"/>
        <end position="282"/>
    </location>
</feature>
<keyword evidence="5" id="KW-0418">Kinase</keyword>
<keyword evidence="4" id="KW-0547">Nucleotide-binding</keyword>
<evidence type="ECO:0000256" key="3">
    <source>
        <dbReference type="ARBA" id="ARBA00022679"/>
    </source>
</evidence>
<evidence type="ECO:0000313" key="8">
    <source>
        <dbReference type="EMBL" id="OZJ02373.1"/>
    </source>
</evidence>
<dbReference type="AlphaFoldDB" id="A0A261XVJ2"/>
<proteinExistence type="predicted"/>
<dbReference type="PANTHER" id="PTHR10285">
    <property type="entry name" value="URIDINE KINASE"/>
    <property type="match status" value="1"/>
</dbReference>
<evidence type="ECO:0000256" key="6">
    <source>
        <dbReference type="SAM" id="MobiDB-lite"/>
    </source>
</evidence>
<organism evidence="8 9">
    <name type="scientific">Bifiguratus adelaidae</name>
    <dbReference type="NCBI Taxonomy" id="1938954"/>
    <lineage>
        <taxon>Eukaryota</taxon>
        <taxon>Fungi</taxon>
        <taxon>Fungi incertae sedis</taxon>
        <taxon>Mucoromycota</taxon>
        <taxon>Mucoromycotina</taxon>
        <taxon>Endogonomycetes</taxon>
        <taxon>Endogonales</taxon>
        <taxon>Endogonales incertae sedis</taxon>
        <taxon>Bifiguratus</taxon>
    </lineage>
</organism>